<proteinExistence type="predicted"/>
<dbReference type="InterPro" id="IPR029055">
    <property type="entry name" value="Ntn_hydrolases_N"/>
</dbReference>
<dbReference type="PANTHER" id="PTHR39328:SF1">
    <property type="entry name" value="BLL2871 PROTEIN"/>
    <property type="match status" value="1"/>
</dbReference>
<dbReference type="EMBL" id="JACXWY010000015">
    <property type="protein sequence ID" value="MBD3848159.1"/>
    <property type="molecule type" value="Genomic_DNA"/>
</dbReference>
<evidence type="ECO:0000313" key="1">
    <source>
        <dbReference type="EMBL" id="MBD3848159.1"/>
    </source>
</evidence>
<comment type="caution">
    <text evidence="1">The sequence shown here is derived from an EMBL/GenBank/DDBJ whole genome shotgun (WGS) entry which is preliminary data.</text>
</comment>
<organism evidence="1 2">
    <name type="scientific">Bosea spartocytisi</name>
    <dbReference type="NCBI Taxonomy" id="2773451"/>
    <lineage>
        <taxon>Bacteria</taxon>
        <taxon>Pseudomonadati</taxon>
        <taxon>Pseudomonadota</taxon>
        <taxon>Alphaproteobacteria</taxon>
        <taxon>Hyphomicrobiales</taxon>
        <taxon>Boseaceae</taxon>
        <taxon>Bosea</taxon>
    </lineage>
</organism>
<gene>
    <name evidence="1" type="ORF">IED13_20870</name>
</gene>
<protein>
    <submittedName>
        <fullName evidence="1">DUF1028 domain-containing protein</fullName>
    </submittedName>
</protein>
<sequence>MNIDLTQRGNMLSVLARDPADGTLGIALASSSIAIGARCPHVETGRAAVASQGFTNLKVGPLALDLIRCGLTAAEVLEALRQHDRWLDYRQIGILTADGQIGAHTGSQATGWADHRISPDLVVLGNGLTQGSAALDAAMSGYADDPASPMAKRLLTALERTKTLLVDSFPINSASLLVRSPGAESQIDLRVDLPTRPIEDGGNALADLARLYEAYRPLVEIYAARSVAPRSF</sequence>
<dbReference type="Proteomes" id="UP000619295">
    <property type="component" value="Unassembled WGS sequence"/>
</dbReference>
<dbReference type="Pfam" id="PF06267">
    <property type="entry name" value="DUF1028"/>
    <property type="match status" value="1"/>
</dbReference>
<name>A0A927I1A9_9HYPH</name>
<dbReference type="RefSeq" id="WP_191125331.1">
    <property type="nucleotide sequence ID" value="NZ_JACXWY010000015.1"/>
</dbReference>
<dbReference type="PANTHER" id="PTHR39328">
    <property type="entry name" value="BLL2871 PROTEIN"/>
    <property type="match status" value="1"/>
</dbReference>
<dbReference type="SUPFAM" id="SSF56235">
    <property type="entry name" value="N-terminal nucleophile aminohydrolases (Ntn hydrolases)"/>
    <property type="match status" value="1"/>
</dbReference>
<dbReference type="InterPro" id="IPR010430">
    <property type="entry name" value="DUF1028"/>
</dbReference>
<accession>A0A927I1A9</accession>
<dbReference type="Gene3D" id="3.60.20.10">
    <property type="entry name" value="Glutamine Phosphoribosylpyrophosphate, subunit 1, domain 1"/>
    <property type="match status" value="1"/>
</dbReference>
<reference evidence="1" key="1">
    <citation type="submission" date="2020-09" db="EMBL/GenBank/DDBJ databases">
        <title>Bosea spartocytisi sp. nov. a root nodule endophyte of Spartocytisus supranubius in the high mountain ecosystem fo the Teide National Park (Canary Islands, Spain).</title>
        <authorList>
            <person name="Pulido-Suarez L."/>
            <person name="Peix A."/>
            <person name="Igual J.M."/>
            <person name="Socas-Perez N."/>
            <person name="Velazquez E."/>
            <person name="Flores-Felix J.D."/>
            <person name="Leon-Barrios M."/>
        </authorList>
    </citation>
    <scope>NUCLEOTIDE SEQUENCE</scope>
    <source>
        <strain evidence="1">SSUT16</strain>
    </source>
</reference>
<evidence type="ECO:0000313" key="2">
    <source>
        <dbReference type="Proteomes" id="UP000619295"/>
    </source>
</evidence>
<dbReference type="AlphaFoldDB" id="A0A927I1A9"/>
<keyword evidence="2" id="KW-1185">Reference proteome</keyword>